<dbReference type="CDD" id="cd07067">
    <property type="entry name" value="HP_PGM_like"/>
    <property type="match status" value="1"/>
</dbReference>
<evidence type="ECO:0000313" key="1">
    <source>
        <dbReference type="EMBL" id="MFC3928113.1"/>
    </source>
</evidence>
<evidence type="ECO:0000313" key="2">
    <source>
        <dbReference type="Proteomes" id="UP001595807"/>
    </source>
</evidence>
<protein>
    <submittedName>
        <fullName evidence="1">Histidine phosphatase family protein</fullName>
    </submittedName>
</protein>
<dbReference type="EMBL" id="JBHRZV010000045">
    <property type="protein sequence ID" value="MFC3928113.1"/>
    <property type="molecule type" value="Genomic_DNA"/>
</dbReference>
<dbReference type="RefSeq" id="WP_380426360.1">
    <property type="nucleotide sequence ID" value="NZ_JBHRZV010000045.1"/>
</dbReference>
<dbReference type="PANTHER" id="PTHR48100">
    <property type="entry name" value="BROAD-SPECIFICITY PHOSPHATASE YOR283W-RELATED"/>
    <property type="match status" value="1"/>
</dbReference>
<dbReference type="InterPro" id="IPR001345">
    <property type="entry name" value="PG/BPGM_mutase_AS"/>
</dbReference>
<accession>A0ABV8CVP3</accession>
<comment type="caution">
    <text evidence="1">The sequence shown here is derived from an EMBL/GenBank/DDBJ whole genome shotgun (WGS) entry which is preliminary data.</text>
</comment>
<dbReference type="Pfam" id="PF00300">
    <property type="entry name" value="His_Phos_1"/>
    <property type="match status" value="1"/>
</dbReference>
<dbReference type="PROSITE" id="PS00175">
    <property type="entry name" value="PG_MUTASE"/>
    <property type="match status" value="1"/>
</dbReference>
<dbReference type="Proteomes" id="UP001595807">
    <property type="component" value="Unassembled WGS sequence"/>
</dbReference>
<dbReference type="SMART" id="SM00855">
    <property type="entry name" value="PGAM"/>
    <property type="match status" value="1"/>
</dbReference>
<proteinExistence type="predicted"/>
<dbReference type="InterPro" id="IPR029033">
    <property type="entry name" value="His_PPase_superfam"/>
</dbReference>
<gene>
    <name evidence="1" type="ORF">ACFORF_05955</name>
</gene>
<sequence length="218" mass="24789">MTKSLYLMRHGETLFNTQKRIQGWCDSPLTELGQDQARQARAYFEEAGLTFDALYCSTAERTADTLELVTGRTDYKRLKGLREWGFGRMEGQPEYLHPTPQPGQIGHGDYYKIHHGGESQEELGQRIKGAVFDIAERTAEGETVLAVSHAGALMNFMFQLDLKAYPLLHISNCIIFHYEVEDGQFHLVELIDPITGQVFPSIYPSLEEVTADFFKNHK</sequence>
<organism evidence="1 2">
    <name type="scientific">Streptococcus caprae</name>
    <dbReference type="NCBI Taxonomy" id="1640501"/>
    <lineage>
        <taxon>Bacteria</taxon>
        <taxon>Bacillati</taxon>
        <taxon>Bacillota</taxon>
        <taxon>Bacilli</taxon>
        <taxon>Lactobacillales</taxon>
        <taxon>Streptococcaceae</taxon>
        <taxon>Streptococcus</taxon>
    </lineage>
</organism>
<dbReference type="InterPro" id="IPR050275">
    <property type="entry name" value="PGM_Phosphatase"/>
</dbReference>
<dbReference type="Gene3D" id="3.40.50.1240">
    <property type="entry name" value="Phosphoglycerate mutase-like"/>
    <property type="match status" value="1"/>
</dbReference>
<dbReference type="PANTHER" id="PTHR48100:SF5">
    <property type="entry name" value="HISTIDINE PHOSPHATASE FAMILY PROTEIN"/>
    <property type="match status" value="1"/>
</dbReference>
<reference evidence="2" key="1">
    <citation type="journal article" date="2019" name="Int. J. Syst. Evol. Microbiol.">
        <title>The Global Catalogue of Microorganisms (GCM) 10K type strain sequencing project: providing services to taxonomists for standard genome sequencing and annotation.</title>
        <authorList>
            <consortium name="The Broad Institute Genomics Platform"/>
            <consortium name="The Broad Institute Genome Sequencing Center for Infectious Disease"/>
            <person name="Wu L."/>
            <person name="Ma J."/>
        </authorList>
    </citation>
    <scope>NUCLEOTIDE SEQUENCE [LARGE SCALE GENOMIC DNA]</scope>
    <source>
        <strain evidence="2">CCUG 67170</strain>
    </source>
</reference>
<keyword evidence="2" id="KW-1185">Reference proteome</keyword>
<dbReference type="SUPFAM" id="SSF53254">
    <property type="entry name" value="Phosphoglycerate mutase-like"/>
    <property type="match status" value="1"/>
</dbReference>
<name>A0ABV8CVP3_9STRE</name>
<dbReference type="InterPro" id="IPR013078">
    <property type="entry name" value="His_Pase_superF_clade-1"/>
</dbReference>